<feature type="compositionally biased region" description="Low complexity" evidence="1">
    <location>
        <begin position="75"/>
        <end position="84"/>
    </location>
</feature>
<comment type="caution">
    <text evidence="2">The sequence shown here is derived from an EMBL/GenBank/DDBJ whole genome shotgun (WGS) entry which is preliminary data.</text>
</comment>
<dbReference type="EMBL" id="CAMXCT020001400">
    <property type="protein sequence ID" value="CAL1143106.1"/>
    <property type="molecule type" value="Genomic_DNA"/>
</dbReference>
<reference evidence="3 4" key="2">
    <citation type="submission" date="2024-05" db="EMBL/GenBank/DDBJ databases">
        <authorList>
            <person name="Chen Y."/>
            <person name="Shah S."/>
            <person name="Dougan E. K."/>
            <person name="Thang M."/>
            <person name="Chan C."/>
        </authorList>
    </citation>
    <scope>NUCLEOTIDE SEQUENCE [LARGE SCALE GENOMIC DNA]</scope>
</reference>
<organism evidence="2">
    <name type="scientific">Cladocopium goreaui</name>
    <dbReference type="NCBI Taxonomy" id="2562237"/>
    <lineage>
        <taxon>Eukaryota</taxon>
        <taxon>Sar</taxon>
        <taxon>Alveolata</taxon>
        <taxon>Dinophyceae</taxon>
        <taxon>Suessiales</taxon>
        <taxon>Symbiodiniaceae</taxon>
        <taxon>Cladocopium</taxon>
    </lineage>
</organism>
<protein>
    <submittedName>
        <fullName evidence="2">Uncharacterized protein</fullName>
    </submittedName>
</protein>
<accession>A0A9P1CE27</accession>
<dbReference type="EMBL" id="CAMXCT010001400">
    <property type="protein sequence ID" value="CAI3989731.1"/>
    <property type="molecule type" value="Genomic_DNA"/>
</dbReference>
<name>A0A9P1CE27_9DINO</name>
<dbReference type="AlphaFoldDB" id="A0A9P1CE27"/>
<reference evidence="2" key="1">
    <citation type="submission" date="2022-10" db="EMBL/GenBank/DDBJ databases">
        <authorList>
            <person name="Chen Y."/>
            <person name="Dougan E. K."/>
            <person name="Chan C."/>
            <person name="Rhodes N."/>
            <person name="Thang M."/>
        </authorList>
    </citation>
    <scope>NUCLEOTIDE SEQUENCE</scope>
</reference>
<dbReference type="Proteomes" id="UP001152797">
    <property type="component" value="Unassembled WGS sequence"/>
</dbReference>
<evidence type="ECO:0000313" key="3">
    <source>
        <dbReference type="EMBL" id="CAL4777043.1"/>
    </source>
</evidence>
<feature type="region of interest" description="Disordered" evidence="1">
    <location>
        <begin position="17"/>
        <end position="105"/>
    </location>
</feature>
<evidence type="ECO:0000313" key="4">
    <source>
        <dbReference type="Proteomes" id="UP001152797"/>
    </source>
</evidence>
<evidence type="ECO:0000256" key="1">
    <source>
        <dbReference type="SAM" id="MobiDB-lite"/>
    </source>
</evidence>
<feature type="compositionally biased region" description="Acidic residues" evidence="1">
    <location>
        <begin position="85"/>
        <end position="102"/>
    </location>
</feature>
<feature type="region of interest" description="Disordered" evidence="1">
    <location>
        <begin position="381"/>
        <end position="411"/>
    </location>
</feature>
<sequence>MTSVEWPAVWHYFLTNGSPSTLEEVAGNASRKFSIRLPSKPPQVNGNGNSNSSKDEGEKKTGDGAEAEAKEKAAEAGAPAQEAVQEAEQEAEAEEEDDEQLDDFSSLQLVNTYRLPTLDDALDASPEAKALGLSKISGAFLRRFEVELERVMWHIWTDFCEDEETSVSLDLSKTNKTEAIMVKYPTSLGLQLPFRGKVTCNPSGAKAPRHLLTKAFGLNFFVEPPSDNICIPAWSVKTTSRHDLAYFEQIVRKIEIAMLIPQPVPTACLVNKDSMEVDPDKVVFELIPCVPDPRPDEPNKTFQSPVWRLEDDLNKMKPEEDYKKTMLTVKVSYLRPVTDLNAKLEEAGFGFIQMGLEGSEAKGRKDCQSLLQKHLKEAKSEIDKEAVRPTTSRAAKAKAKSGQAGKGKAPKTKKILDMELPEDPVERAAVLQKAIQDSEEMEGLVKQVVGSCKLPEKLAITKLEKDAVSRSQRTKAMQELLKQAQAKAAKMSKKEAPGPDDEQDCDDDVVFKSQLESLASFGWKGAVKCAEEQGLLAH</sequence>
<feature type="compositionally biased region" description="Polar residues" evidence="1">
    <location>
        <begin position="42"/>
        <end position="52"/>
    </location>
</feature>
<proteinExistence type="predicted"/>
<keyword evidence="4" id="KW-1185">Reference proteome</keyword>
<gene>
    <name evidence="2" type="ORF">C1SCF055_LOCUS16783</name>
</gene>
<feature type="region of interest" description="Disordered" evidence="1">
    <location>
        <begin position="487"/>
        <end position="506"/>
    </location>
</feature>
<evidence type="ECO:0000313" key="2">
    <source>
        <dbReference type="EMBL" id="CAI3989731.1"/>
    </source>
</evidence>
<feature type="compositionally biased region" description="Basic and acidic residues" evidence="1">
    <location>
        <begin position="53"/>
        <end position="74"/>
    </location>
</feature>
<dbReference type="EMBL" id="CAMXCT030001400">
    <property type="protein sequence ID" value="CAL4777043.1"/>
    <property type="molecule type" value="Genomic_DNA"/>
</dbReference>